<gene>
    <name evidence="3" type="ORF">K5I29_01315</name>
</gene>
<protein>
    <submittedName>
        <fullName evidence="3">Lipocalin family protein</fullName>
    </submittedName>
</protein>
<sequence length="152" mass="16604">MKKLAFIAFGSLLLASCAAKVDTKAQVGIKGNWQVSSVNYAGSNMFPLKSFQIADSKCFVGSTWHFVSNNNTGTMSLNQSGCPAVDGDFKWTVTPNQDFTLKFVGEGEKAKNVTAGFFLKVRNQSANQFQLVDQTNIGGRPTEVVYTFNRIN</sequence>
<evidence type="ECO:0000313" key="3">
    <source>
        <dbReference type="EMBL" id="UYW01591.1"/>
    </source>
</evidence>
<organism evidence="3 4">
    <name type="scientific">Flavobacterium agricola</name>
    <dbReference type="NCBI Taxonomy" id="2870839"/>
    <lineage>
        <taxon>Bacteria</taxon>
        <taxon>Pseudomonadati</taxon>
        <taxon>Bacteroidota</taxon>
        <taxon>Flavobacteriia</taxon>
        <taxon>Flavobacteriales</taxon>
        <taxon>Flavobacteriaceae</taxon>
        <taxon>Flavobacterium</taxon>
    </lineage>
</organism>
<feature type="chain" id="PRO_5045700961" evidence="1">
    <location>
        <begin position="22"/>
        <end position="152"/>
    </location>
</feature>
<evidence type="ECO:0000259" key="2">
    <source>
        <dbReference type="Pfam" id="PF13648"/>
    </source>
</evidence>
<dbReference type="Proteomes" id="UP001163328">
    <property type="component" value="Chromosome"/>
</dbReference>
<dbReference type="RefSeq" id="WP_264434064.1">
    <property type="nucleotide sequence ID" value="NZ_CP081495.1"/>
</dbReference>
<evidence type="ECO:0000313" key="4">
    <source>
        <dbReference type="Proteomes" id="UP001163328"/>
    </source>
</evidence>
<evidence type="ECO:0000256" key="1">
    <source>
        <dbReference type="SAM" id="SignalP"/>
    </source>
</evidence>
<dbReference type="PROSITE" id="PS51257">
    <property type="entry name" value="PROKAR_LIPOPROTEIN"/>
    <property type="match status" value="1"/>
</dbReference>
<feature type="signal peptide" evidence="1">
    <location>
        <begin position="1"/>
        <end position="21"/>
    </location>
</feature>
<reference evidence="3" key="1">
    <citation type="submission" date="2021-08" db="EMBL/GenBank/DDBJ databases">
        <title>Flavobacterium sp. strain CC-SYL302.</title>
        <authorList>
            <person name="Lin S.-Y."/>
            <person name="Lee T.-H."/>
            <person name="Young C.-C."/>
        </authorList>
    </citation>
    <scope>NUCLEOTIDE SEQUENCE</scope>
    <source>
        <strain evidence="3">CC-SYL302</strain>
    </source>
</reference>
<proteinExistence type="predicted"/>
<dbReference type="EMBL" id="CP081495">
    <property type="protein sequence ID" value="UYW01591.1"/>
    <property type="molecule type" value="Genomic_DNA"/>
</dbReference>
<dbReference type="InterPro" id="IPR024311">
    <property type="entry name" value="Lipocalin-like"/>
</dbReference>
<accession>A0ABY6LZH3</accession>
<keyword evidence="1" id="KW-0732">Signal</keyword>
<name>A0ABY6LZH3_9FLAO</name>
<keyword evidence="4" id="KW-1185">Reference proteome</keyword>
<feature type="domain" description="Lipocalin-like" evidence="2">
    <location>
        <begin position="29"/>
        <end position="107"/>
    </location>
</feature>
<dbReference type="Pfam" id="PF13648">
    <property type="entry name" value="Lipocalin_4"/>
    <property type="match status" value="1"/>
</dbReference>